<evidence type="ECO:0000256" key="1">
    <source>
        <dbReference type="SAM" id="Phobius"/>
    </source>
</evidence>
<keyword evidence="1" id="KW-1133">Transmembrane helix</keyword>
<dbReference type="AlphaFoldDB" id="A0ABD5Z8T0"/>
<gene>
    <name evidence="2" type="ORF">ACFQJ9_19445</name>
</gene>
<evidence type="ECO:0008006" key="4">
    <source>
        <dbReference type="Google" id="ProtNLM"/>
    </source>
</evidence>
<accession>A0ABD5Z8T0</accession>
<dbReference type="EMBL" id="JBHTAR010000011">
    <property type="protein sequence ID" value="MFC7201554.1"/>
    <property type="molecule type" value="Genomic_DNA"/>
</dbReference>
<protein>
    <recommendedName>
        <fullName evidence="4">Cox cluster protein</fullName>
    </recommendedName>
</protein>
<keyword evidence="1" id="KW-0812">Transmembrane</keyword>
<keyword evidence="3" id="KW-1185">Reference proteome</keyword>
<organism evidence="2 3">
    <name type="scientific">Halospeciosus flavus</name>
    <dbReference type="NCBI Taxonomy" id="3032283"/>
    <lineage>
        <taxon>Archaea</taxon>
        <taxon>Methanobacteriati</taxon>
        <taxon>Methanobacteriota</taxon>
        <taxon>Stenosarchaea group</taxon>
        <taxon>Halobacteria</taxon>
        <taxon>Halobacteriales</taxon>
        <taxon>Halobacteriaceae</taxon>
        <taxon>Halospeciosus</taxon>
    </lineage>
</organism>
<proteinExistence type="predicted"/>
<dbReference type="Pfam" id="PF25932">
    <property type="entry name" value="DUF7977"/>
    <property type="match status" value="1"/>
</dbReference>
<evidence type="ECO:0000313" key="2">
    <source>
        <dbReference type="EMBL" id="MFC7201554.1"/>
    </source>
</evidence>
<reference evidence="2 3" key="1">
    <citation type="journal article" date="2019" name="Int. J. Syst. Evol. Microbiol.">
        <title>The Global Catalogue of Microorganisms (GCM) 10K type strain sequencing project: providing services to taxonomists for standard genome sequencing and annotation.</title>
        <authorList>
            <consortium name="The Broad Institute Genomics Platform"/>
            <consortium name="The Broad Institute Genome Sequencing Center for Infectious Disease"/>
            <person name="Wu L."/>
            <person name="Ma J."/>
        </authorList>
    </citation>
    <scope>NUCLEOTIDE SEQUENCE [LARGE SCALE GENOMIC DNA]</scope>
    <source>
        <strain evidence="2 3">XZGYJ-43</strain>
    </source>
</reference>
<feature type="transmembrane region" description="Helical" evidence="1">
    <location>
        <begin position="58"/>
        <end position="78"/>
    </location>
</feature>
<name>A0ABD5Z8T0_9EURY</name>
<keyword evidence="1" id="KW-0472">Membrane</keyword>
<feature type="transmembrane region" description="Helical" evidence="1">
    <location>
        <begin position="22"/>
        <end position="43"/>
    </location>
</feature>
<sequence>MVQSHEPPDATTESALSNRQQWLMVAVLGLSGLVVPLFIYAGVAGGPSMFGLPWVDTLVALPMVPALLLGAVGVWSAVRR</sequence>
<evidence type="ECO:0000313" key="3">
    <source>
        <dbReference type="Proteomes" id="UP001596447"/>
    </source>
</evidence>
<dbReference type="InterPro" id="IPR058283">
    <property type="entry name" value="DUF7977"/>
</dbReference>
<comment type="caution">
    <text evidence="2">The sequence shown here is derived from an EMBL/GenBank/DDBJ whole genome shotgun (WGS) entry which is preliminary data.</text>
</comment>
<dbReference type="Proteomes" id="UP001596447">
    <property type="component" value="Unassembled WGS sequence"/>
</dbReference>
<dbReference type="RefSeq" id="WP_279528298.1">
    <property type="nucleotide sequence ID" value="NZ_CP122312.1"/>
</dbReference>